<dbReference type="GO" id="GO:0012505">
    <property type="term" value="C:endomembrane system"/>
    <property type="evidence" value="ECO:0007669"/>
    <property type="project" value="UniProtKB-SubCell"/>
</dbReference>
<dbReference type="Proteomes" id="UP000029392">
    <property type="component" value="Unassembled WGS sequence"/>
</dbReference>
<feature type="domain" description="DUF1232" evidence="5">
    <location>
        <begin position="99"/>
        <end position="127"/>
    </location>
</feature>
<sequence>MLASRPPASPGRRRQVGPCCINPRGLDRFNELLASLGQAVPLACDQIVTAARLLEDEPGAPLAPPPCIGLRLAGAEPLARLAVDEGWEAGGAPLKDVQAVLHYLLSPDDLIPDWVPRVGRLDDAIVIDRAWPRIGEEVAGYLDFCRLRLLEAGLRGERPGRFRFTRDEWRVSRQAEAELRAHQRAVRAGSYLPAGANRFRVH</sequence>
<dbReference type="EMBL" id="AVCH01000206">
    <property type="protein sequence ID" value="KFN42129.1"/>
    <property type="molecule type" value="Genomic_DNA"/>
</dbReference>
<dbReference type="PATRIC" id="fig|1384054.3.peg.2605"/>
<evidence type="ECO:0000259" key="5">
    <source>
        <dbReference type="Pfam" id="PF06803"/>
    </source>
</evidence>
<keyword evidence="2" id="KW-0812">Transmembrane</keyword>
<dbReference type="AlphaFoldDB" id="A0A091AT01"/>
<evidence type="ECO:0000256" key="1">
    <source>
        <dbReference type="ARBA" id="ARBA00004127"/>
    </source>
</evidence>
<evidence type="ECO:0000256" key="3">
    <source>
        <dbReference type="ARBA" id="ARBA00022989"/>
    </source>
</evidence>
<keyword evidence="4" id="KW-0472">Membrane</keyword>
<keyword evidence="3" id="KW-1133">Transmembrane helix</keyword>
<name>A0A091AT01_9GAMM</name>
<keyword evidence="7" id="KW-1185">Reference proteome</keyword>
<comment type="caution">
    <text evidence="6">The sequence shown here is derived from an EMBL/GenBank/DDBJ whole genome shotgun (WGS) entry which is preliminary data.</text>
</comment>
<organism evidence="6 7">
    <name type="scientific">Arenimonas malthae CC-JY-1</name>
    <dbReference type="NCBI Taxonomy" id="1384054"/>
    <lineage>
        <taxon>Bacteria</taxon>
        <taxon>Pseudomonadati</taxon>
        <taxon>Pseudomonadota</taxon>
        <taxon>Gammaproteobacteria</taxon>
        <taxon>Lysobacterales</taxon>
        <taxon>Lysobacteraceae</taxon>
        <taxon>Arenimonas</taxon>
    </lineage>
</organism>
<dbReference type="eggNOG" id="COG3339">
    <property type="taxonomic scope" value="Bacteria"/>
</dbReference>
<gene>
    <name evidence="6" type="ORF">N790_11865</name>
</gene>
<reference evidence="6 7" key="1">
    <citation type="submission" date="2013-09" db="EMBL/GenBank/DDBJ databases">
        <title>Genome sequencing of Arenimonas malthae.</title>
        <authorList>
            <person name="Chen F."/>
            <person name="Wang G."/>
        </authorList>
    </citation>
    <scope>NUCLEOTIDE SEQUENCE [LARGE SCALE GENOMIC DNA]</scope>
    <source>
        <strain evidence="6 7">CC-JY-1</strain>
    </source>
</reference>
<evidence type="ECO:0000313" key="7">
    <source>
        <dbReference type="Proteomes" id="UP000029392"/>
    </source>
</evidence>
<dbReference type="InterPro" id="IPR010652">
    <property type="entry name" value="DUF1232"/>
</dbReference>
<accession>A0A091AT01</accession>
<evidence type="ECO:0000256" key="4">
    <source>
        <dbReference type="ARBA" id="ARBA00023136"/>
    </source>
</evidence>
<dbReference type="Pfam" id="PF06803">
    <property type="entry name" value="DUF1232"/>
    <property type="match status" value="1"/>
</dbReference>
<evidence type="ECO:0000256" key="2">
    <source>
        <dbReference type="ARBA" id="ARBA00022692"/>
    </source>
</evidence>
<proteinExistence type="predicted"/>
<protein>
    <recommendedName>
        <fullName evidence="5">DUF1232 domain-containing protein</fullName>
    </recommendedName>
</protein>
<comment type="subcellular location">
    <subcellularLocation>
        <location evidence="1">Endomembrane system</location>
        <topology evidence="1">Multi-pass membrane protein</topology>
    </subcellularLocation>
</comment>
<evidence type="ECO:0000313" key="6">
    <source>
        <dbReference type="EMBL" id="KFN42129.1"/>
    </source>
</evidence>